<sequence>MNHPTVLPVTGAALASVPRVREAAASASARFGVDLLDDAVAARVVADHERLRDTGGWHDEVGGLLVIGGVVAALVLGGDLGSPVQAKVAAQFGAACLAVPLGVLRLGAGEPVGRSQA</sequence>
<reference evidence="1" key="1">
    <citation type="submission" date="2024-06" db="EMBL/GenBank/DDBJ databases">
        <title>The genome sequences of Kitasatospora sp. strain HUAS MG31.</title>
        <authorList>
            <person name="Mo P."/>
        </authorList>
    </citation>
    <scope>NUCLEOTIDE SEQUENCE</scope>
    <source>
        <strain evidence="1">HUAS MG31</strain>
    </source>
</reference>
<accession>A0AAU8K0P2</accession>
<evidence type="ECO:0000313" key="1">
    <source>
        <dbReference type="EMBL" id="XCM81658.1"/>
    </source>
</evidence>
<gene>
    <name evidence="1" type="ORF">ABWK59_23530</name>
</gene>
<organism evidence="1">
    <name type="scientific">Kitasatospora camelliae</name>
    <dbReference type="NCBI Taxonomy" id="3156397"/>
    <lineage>
        <taxon>Bacteria</taxon>
        <taxon>Bacillati</taxon>
        <taxon>Actinomycetota</taxon>
        <taxon>Actinomycetes</taxon>
        <taxon>Kitasatosporales</taxon>
        <taxon>Streptomycetaceae</taxon>
        <taxon>Kitasatospora</taxon>
    </lineage>
</organism>
<dbReference type="RefSeq" id="WP_354642585.1">
    <property type="nucleotide sequence ID" value="NZ_CP159872.1"/>
</dbReference>
<proteinExistence type="predicted"/>
<dbReference type="AlphaFoldDB" id="A0AAU8K0P2"/>
<dbReference type="KEGG" id="kcm:ABWK59_23530"/>
<name>A0AAU8K0P2_9ACTN</name>
<protein>
    <submittedName>
        <fullName evidence="1">Uncharacterized protein</fullName>
    </submittedName>
</protein>
<dbReference type="EMBL" id="CP159872">
    <property type="protein sequence ID" value="XCM81658.1"/>
    <property type="molecule type" value="Genomic_DNA"/>
</dbReference>